<dbReference type="InterPro" id="IPR012334">
    <property type="entry name" value="Pectin_lyas_fold"/>
</dbReference>
<dbReference type="EC" id="3.1.1.11" evidence="5"/>
<evidence type="ECO:0000313" key="7">
    <source>
        <dbReference type="Proteomes" id="UP000813463"/>
    </source>
</evidence>
<dbReference type="GeneID" id="130459324"/>
<feature type="domain" description="Pectinesterase catalytic" evidence="6">
    <location>
        <begin position="31"/>
        <end position="307"/>
    </location>
</feature>
<dbReference type="PANTHER" id="PTHR31707">
    <property type="entry name" value="PECTINESTERASE"/>
    <property type="match status" value="1"/>
</dbReference>
<protein>
    <recommendedName>
        <fullName evidence="5">Pectinesterase</fullName>
        <ecNumber evidence="5">3.1.1.11</ecNumber>
    </recommendedName>
</protein>
<feature type="chain" id="PRO_5044949589" description="Pectinesterase" evidence="5">
    <location>
        <begin position="24"/>
        <end position="311"/>
    </location>
</feature>
<reference evidence="8" key="2">
    <citation type="submission" date="2025-08" db="UniProtKB">
        <authorList>
            <consortium name="RefSeq"/>
        </authorList>
    </citation>
    <scope>IDENTIFICATION</scope>
    <source>
        <tissue evidence="8">Leaf</tissue>
    </source>
</reference>
<dbReference type="Pfam" id="PF01095">
    <property type="entry name" value="Pectinesterase"/>
    <property type="match status" value="1"/>
</dbReference>
<comment type="pathway">
    <text evidence="1 5">Glycan metabolism; pectin degradation; 2-dehydro-3-deoxy-D-gluconate from pectin: step 1/5.</text>
</comment>
<dbReference type="SUPFAM" id="SSF51126">
    <property type="entry name" value="Pectin lyase-like"/>
    <property type="match status" value="1"/>
</dbReference>
<dbReference type="Gene3D" id="2.160.20.10">
    <property type="entry name" value="Single-stranded right-handed beta-helix, Pectin lyase-like"/>
    <property type="match status" value="1"/>
</dbReference>
<comment type="catalytic activity">
    <reaction evidence="5">
        <text>[(1-&gt;4)-alpha-D-galacturonosyl methyl ester](n) + n H2O = [(1-&gt;4)-alpha-D-galacturonosyl](n) + n methanol + n H(+)</text>
        <dbReference type="Rhea" id="RHEA:22380"/>
        <dbReference type="Rhea" id="RHEA-COMP:14570"/>
        <dbReference type="Rhea" id="RHEA-COMP:14573"/>
        <dbReference type="ChEBI" id="CHEBI:15377"/>
        <dbReference type="ChEBI" id="CHEBI:15378"/>
        <dbReference type="ChEBI" id="CHEBI:17790"/>
        <dbReference type="ChEBI" id="CHEBI:140522"/>
        <dbReference type="ChEBI" id="CHEBI:140523"/>
        <dbReference type="EC" id="3.1.1.11"/>
    </reaction>
</comment>
<evidence type="ECO:0000256" key="5">
    <source>
        <dbReference type="RuleBase" id="RU000589"/>
    </source>
</evidence>
<keyword evidence="5" id="KW-0732">Signal</keyword>
<dbReference type="InterPro" id="IPR000070">
    <property type="entry name" value="Pectinesterase_cat"/>
</dbReference>
<evidence type="ECO:0000256" key="2">
    <source>
        <dbReference type="ARBA" id="ARBA00022801"/>
    </source>
</evidence>
<organism evidence="7 8">
    <name type="scientific">Spinacia oleracea</name>
    <name type="common">Spinach</name>
    <dbReference type="NCBI Taxonomy" id="3562"/>
    <lineage>
        <taxon>Eukaryota</taxon>
        <taxon>Viridiplantae</taxon>
        <taxon>Streptophyta</taxon>
        <taxon>Embryophyta</taxon>
        <taxon>Tracheophyta</taxon>
        <taxon>Spermatophyta</taxon>
        <taxon>Magnoliopsida</taxon>
        <taxon>eudicotyledons</taxon>
        <taxon>Gunneridae</taxon>
        <taxon>Pentapetalae</taxon>
        <taxon>Caryophyllales</taxon>
        <taxon>Chenopodiaceae</taxon>
        <taxon>Chenopodioideae</taxon>
        <taxon>Anserineae</taxon>
        <taxon>Spinacia</taxon>
    </lineage>
</organism>
<keyword evidence="2 5" id="KW-0378">Hydrolase</keyword>
<evidence type="ECO:0000259" key="6">
    <source>
        <dbReference type="Pfam" id="PF01095"/>
    </source>
</evidence>
<dbReference type="RefSeq" id="XP_056682614.1">
    <property type="nucleotide sequence ID" value="XM_056826636.1"/>
</dbReference>
<dbReference type="InterPro" id="IPR011050">
    <property type="entry name" value="Pectin_lyase_fold/virulence"/>
</dbReference>
<evidence type="ECO:0000256" key="4">
    <source>
        <dbReference type="PROSITE-ProRule" id="PRU10040"/>
    </source>
</evidence>
<keyword evidence="7" id="KW-1185">Reference proteome</keyword>
<dbReference type="InterPro" id="IPR033131">
    <property type="entry name" value="Pectinesterase_Asp_AS"/>
</dbReference>
<gene>
    <name evidence="8" type="primary">LOC130459324</name>
</gene>
<dbReference type="PROSITE" id="PS00503">
    <property type="entry name" value="PECTINESTERASE_2"/>
    <property type="match status" value="1"/>
</dbReference>
<feature type="active site" evidence="4">
    <location>
        <position position="178"/>
    </location>
</feature>
<name>A0ABM3QGY1_SPIOL</name>
<reference evidence="7" key="1">
    <citation type="journal article" date="2021" name="Nat. Commun.">
        <title>Genomic analyses provide insights into spinach domestication and the genetic basis of agronomic traits.</title>
        <authorList>
            <person name="Cai X."/>
            <person name="Sun X."/>
            <person name="Xu C."/>
            <person name="Sun H."/>
            <person name="Wang X."/>
            <person name="Ge C."/>
            <person name="Zhang Z."/>
            <person name="Wang Q."/>
            <person name="Fei Z."/>
            <person name="Jiao C."/>
            <person name="Wang Q."/>
        </authorList>
    </citation>
    <scope>NUCLEOTIDE SEQUENCE [LARGE SCALE GENOMIC DNA]</scope>
    <source>
        <strain evidence="7">cv. Varoflay</strain>
    </source>
</reference>
<feature type="signal peptide" evidence="5">
    <location>
        <begin position="1"/>
        <end position="23"/>
    </location>
</feature>
<evidence type="ECO:0000256" key="3">
    <source>
        <dbReference type="ARBA" id="ARBA00023085"/>
    </source>
</evidence>
<sequence length="311" mass="34475">MFSIQQRVAQLVTILLLTYTYLATSNGSYGTVSLEGYGNYATIFEALEAAPSNSSCPVYITLQAKEYHEQVLVQNDKTNIVMTGQGIEKTFIIHNGSSLTNQTTMSSATFGVEAVGFVAKYITFVNLAGPGAGPAVAFRSVADKTILYKCKLDGYQDTLFTQLNRHFFRECDIYGTIDFVFGYSLAVLQNCNIFLRKPLTGQDDVISAQGKSEVNETSGLVFQNCTITADPRLPETEGSAYLGRPWKPYSTTIIMESYLGKVVNPNGWLAWQEDNQTLNNVYYAEYRNRGPGSQTSARIKCKGLQIFYQPK</sequence>
<evidence type="ECO:0000313" key="8">
    <source>
        <dbReference type="RefSeq" id="XP_056682614.1"/>
    </source>
</evidence>
<accession>A0ABM3QGY1</accession>
<evidence type="ECO:0000256" key="1">
    <source>
        <dbReference type="ARBA" id="ARBA00005184"/>
    </source>
</evidence>
<proteinExistence type="predicted"/>
<keyword evidence="3 5" id="KW-0063">Aspartyl esterase</keyword>
<dbReference type="Proteomes" id="UP000813463">
    <property type="component" value="Chromosome 4"/>
</dbReference>